<dbReference type="Proteomes" id="UP000182373">
    <property type="component" value="Chromosome"/>
</dbReference>
<sequence>MWQKLLTEMSRMMNTPRNTVQIHAASAQIGLVTPGLPAMREMPVVAYTQALQRALARMPAAEVVKDWLFLERWERSPTMAMAFALRVNQIRRANPELAAEIRAEIANGRPLTDEERASLRKQKSPSC</sequence>
<dbReference type="EMBL" id="CP018191">
    <property type="protein sequence ID" value="APH53289.1"/>
    <property type="molecule type" value="Genomic_DNA"/>
</dbReference>
<evidence type="ECO:0000313" key="1">
    <source>
        <dbReference type="EMBL" id="APH53289.1"/>
    </source>
</evidence>
<organism evidence="1 2">
    <name type="scientific">Granulibacter bethesdensis</name>
    <dbReference type="NCBI Taxonomy" id="364410"/>
    <lineage>
        <taxon>Bacteria</taxon>
        <taxon>Pseudomonadati</taxon>
        <taxon>Pseudomonadota</taxon>
        <taxon>Alphaproteobacteria</taxon>
        <taxon>Acetobacterales</taxon>
        <taxon>Acetobacteraceae</taxon>
        <taxon>Granulibacter</taxon>
    </lineage>
</organism>
<gene>
    <name evidence="1" type="ORF">GbCGDNIH9_0065</name>
</gene>
<dbReference type="AlphaFoldDB" id="A0AAC9K9A8"/>
<name>A0AAC9K9A8_9PROT</name>
<protein>
    <submittedName>
        <fullName evidence="1">Uncharacterized protein</fullName>
    </submittedName>
</protein>
<accession>A0AAC9K9A8</accession>
<evidence type="ECO:0000313" key="2">
    <source>
        <dbReference type="Proteomes" id="UP000182373"/>
    </source>
</evidence>
<reference evidence="2" key="1">
    <citation type="submission" date="2016-11" db="EMBL/GenBank/DDBJ databases">
        <title>Comparative genomic and phenotypic analysis of Granulibacter bethesdensis clinical isolates from patients with chronic granulomatous disease.</title>
        <authorList>
            <person name="Zarember K.A."/>
            <person name="Porcella S.F."/>
            <person name="Chu J."/>
            <person name="Ding L."/>
            <person name="Dahlstrom E."/>
            <person name="Barbian K."/>
            <person name="Martens C."/>
            <person name="Sykora L."/>
            <person name="Kramer S."/>
            <person name="Pettinato A.M."/>
            <person name="Hong H."/>
            <person name="Wald G."/>
            <person name="Berg L.J."/>
            <person name="Rogge L.S."/>
            <person name="Greenberg D.E."/>
            <person name="Falcone E.L."/>
            <person name="Neves J.F."/>
            <person name="Simoes M.J."/>
            <person name="Casal M."/>
            <person name="Rodriguez-Lopez F.C."/>
            <person name="Zelazny A."/>
            <person name="Gallin J.I."/>
            <person name="Holland S.M."/>
        </authorList>
    </citation>
    <scope>NUCLEOTIDE SEQUENCE [LARGE SCALE GENOMIC DNA]</scope>
    <source>
        <strain evidence="2">NIH9.1</strain>
    </source>
</reference>
<proteinExistence type="predicted"/>